<protein>
    <submittedName>
        <fullName evidence="1">Uncharacterized protein</fullName>
    </submittedName>
</protein>
<dbReference type="Pfam" id="PF20420">
    <property type="entry name" value="DUF6702"/>
    <property type="match status" value="1"/>
</dbReference>
<dbReference type="Proteomes" id="UP000319908">
    <property type="component" value="Unassembled WGS sequence"/>
</dbReference>
<accession>A0A5C6BF29</accession>
<reference evidence="1 2" key="1">
    <citation type="journal article" date="2020" name="Antonie Van Leeuwenhoek">
        <title>Rhodopirellula heiligendammensis sp. nov., Rhodopirellula pilleata sp. nov., and Rhodopirellula solitaria sp. nov. isolated from natural or artificial marine surfaces in Northern Germany and California, USA, and emended description of the genus Rhodopirellula.</title>
        <authorList>
            <person name="Kallscheuer N."/>
            <person name="Wiegand S."/>
            <person name="Jogler M."/>
            <person name="Boedeker C."/>
            <person name="Peeters S.H."/>
            <person name="Rast P."/>
            <person name="Heuer A."/>
            <person name="Jetten M.S.M."/>
            <person name="Rohde M."/>
            <person name="Jogler C."/>
        </authorList>
    </citation>
    <scope>NUCLEOTIDE SEQUENCE [LARGE SCALE GENOMIC DNA]</scope>
    <source>
        <strain evidence="1 2">Poly21</strain>
    </source>
</reference>
<dbReference type="InterPro" id="IPR046525">
    <property type="entry name" value="DUF6702"/>
</dbReference>
<evidence type="ECO:0000313" key="1">
    <source>
        <dbReference type="EMBL" id="TWU10510.1"/>
    </source>
</evidence>
<name>A0A5C6BF29_9BACT</name>
<dbReference type="RefSeq" id="WP_146408954.1">
    <property type="nucleotide sequence ID" value="NZ_SJPU01000003.1"/>
</dbReference>
<comment type="caution">
    <text evidence="1">The sequence shown here is derived from an EMBL/GenBank/DDBJ whole genome shotgun (WGS) entry which is preliminary data.</text>
</comment>
<organism evidence="1 2">
    <name type="scientific">Allorhodopirellula heiligendammensis</name>
    <dbReference type="NCBI Taxonomy" id="2714739"/>
    <lineage>
        <taxon>Bacteria</taxon>
        <taxon>Pseudomonadati</taxon>
        <taxon>Planctomycetota</taxon>
        <taxon>Planctomycetia</taxon>
        <taxon>Pirellulales</taxon>
        <taxon>Pirellulaceae</taxon>
        <taxon>Allorhodopirellula</taxon>
    </lineage>
</organism>
<dbReference type="EMBL" id="SJPU01000003">
    <property type="protein sequence ID" value="TWU10510.1"/>
    <property type="molecule type" value="Genomic_DNA"/>
</dbReference>
<sequence length="186" mass="20762">MSLLACLLMSVTLLHPAQESLAELRFNEKTQQVEVALRVSIADEQQLLRSVSKSSVEDLVKEPEELQNAALTVLRKRLRFGTQSEVTAAKQSPEIAHAYHWVGRQSEGGHVWWYFAVTGTPATVTHLRCTLFAMPDSAASQSRSATAHDHLHADPVSTFLVLRSNQIGEPNSFTTTNKKPVHRIHW</sequence>
<proteinExistence type="predicted"/>
<evidence type="ECO:0000313" key="2">
    <source>
        <dbReference type="Proteomes" id="UP000319908"/>
    </source>
</evidence>
<dbReference type="AlphaFoldDB" id="A0A5C6BF29"/>
<dbReference type="OrthoDB" id="273910at2"/>
<gene>
    <name evidence="1" type="ORF">Poly21_44150</name>
</gene>
<keyword evidence="2" id="KW-1185">Reference proteome</keyword>